<evidence type="ECO:0000256" key="1">
    <source>
        <dbReference type="SAM" id="Phobius"/>
    </source>
</evidence>
<evidence type="ECO:0000313" key="2">
    <source>
        <dbReference type="EMBL" id="RWR03490.1"/>
    </source>
</evidence>
<feature type="transmembrane region" description="Helical" evidence="1">
    <location>
        <begin position="86"/>
        <end position="106"/>
    </location>
</feature>
<dbReference type="Pfam" id="PF14002">
    <property type="entry name" value="YniB"/>
    <property type="match status" value="1"/>
</dbReference>
<dbReference type="AlphaFoldDB" id="A0A443IHJ0"/>
<dbReference type="InterPro" id="IPR025229">
    <property type="entry name" value="YniB-like"/>
</dbReference>
<proteinExistence type="predicted"/>
<reference evidence="2 3" key="1">
    <citation type="submission" date="2014-04" db="EMBL/GenBank/DDBJ databases">
        <title>Draft genome sequence of Pantoea beijingensis strain LMG 27579, an emerging pathogen to Pleurotus eryngii with potential industrial application.</title>
        <authorList>
            <person name="Xu F."/>
            <person name="Liu Y."/>
            <person name="Wang S."/>
            <person name="Yin Y."/>
            <person name="Ma Y."/>
            <person name="Zhao S."/>
            <person name="Rong C."/>
        </authorList>
    </citation>
    <scope>NUCLEOTIDE SEQUENCE [LARGE SCALE GENOMIC DNA]</scope>
    <source>
        <strain evidence="2 3">LMG 27579</strain>
    </source>
</reference>
<keyword evidence="1" id="KW-0472">Membrane</keyword>
<feature type="transmembrane region" description="Helical" evidence="1">
    <location>
        <begin position="15"/>
        <end position="37"/>
    </location>
</feature>
<evidence type="ECO:0000313" key="3">
    <source>
        <dbReference type="Proteomes" id="UP000288794"/>
    </source>
</evidence>
<sequence>MTYQQAGRVAIIKRLAGWIIFIPALLSTLISLLSFMFQHSEKRPGIDAVMLDFVHVMVDMIRFNTPFLGVFWKNSPVPDFSGSTNLLFWCIYILIFVGIALQASGARMWRQSRHIKEGLEDQMIMENAKGSEGRSRQQLEEKIVVPRNTIFLQIFPLYILPVAIAIAGYFILKLLGFIQ</sequence>
<feature type="transmembrane region" description="Helical" evidence="1">
    <location>
        <begin position="150"/>
        <end position="172"/>
    </location>
</feature>
<keyword evidence="1" id="KW-0812">Transmembrane</keyword>
<dbReference type="RefSeq" id="WP_128174241.1">
    <property type="nucleotide sequence ID" value="NZ_CP071409.1"/>
</dbReference>
<feature type="transmembrane region" description="Helical" evidence="1">
    <location>
        <begin position="49"/>
        <end position="71"/>
    </location>
</feature>
<dbReference type="Proteomes" id="UP000288794">
    <property type="component" value="Unassembled WGS sequence"/>
</dbReference>
<accession>A0A443IHJ0</accession>
<keyword evidence="1" id="KW-1133">Transmembrane helix</keyword>
<protein>
    <submittedName>
        <fullName evidence="2">Membrane protein</fullName>
    </submittedName>
</protein>
<gene>
    <name evidence="2" type="ORF">ED28_00455</name>
</gene>
<comment type="caution">
    <text evidence="2">The sequence shown here is derived from an EMBL/GenBank/DDBJ whole genome shotgun (WGS) entry which is preliminary data.</text>
</comment>
<keyword evidence="3" id="KW-1185">Reference proteome</keyword>
<name>A0A443IHJ0_9GAMM</name>
<organism evidence="2 3">
    <name type="scientific">[Pantoea] beijingensis</name>
    <dbReference type="NCBI Taxonomy" id="1324864"/>
    <lineage>
        <taxon>Bacteria</taxon>
        <taxon>Pseudomonadati</taxon>
        <taxon>Pseudomonadota</taxon>
        <taxon>Gammaproteobacteria</taxon>
        <taxon>Enterobacterales</taxon>
        <taxon>Erwiniaceae</taxon>
        <taxon>Erwinia</taxon>
    </lineage>
</organism>
<dbReference type="EMBL" id="JMEE01000001">
    <property type="protein sequence ID" value="RWR03490.1"/>
    <property type="molecule type" value="Genomic_DNA"/>
</dbReference>